<dbReference type="EC" id="5.4.99.12" evidence="4"/>
<dbReference type="Gene3D" id="3.30.70.580">
    <property type="entry name" value="Pseudouridine synthase I, catalytic domain, N-terminal subdomain"/>
    <property type="match status" value="1"/>
</dbReference>
<evidence type="ECO:0000256" key="2">
    <source>
        <dbReference type="ARBA" id="ARBA00022694"/>
    </source>
</evidence>
<comment type="catalytic activity">
    <reaction evidence="4 7">
        <text>uridine(38/39/40) in tRNA = pseudouridine(38/39/40) in tRNA</text>
        <dbReference type="Rhea" id="RHEA:22376"/>
        <dbReference type="Rhea" id="RHEA-COMP:10085"/>
        <dbReference type="Rhea" id="RHEA-COMP:10087"/>
        <dbReference type="ChEBI" id="CHEBI:65314"/>
        <dbReference type="ChEBI" id="CHEBI:65315"/>
        <dbReference type="EC" id="5.4.99.12"/>
    </reaction>
</comment>
<evidence type="ECO:0000256" key="3">
    <source>
        <dbReference type="ARBA" id="ARBA00023235"/>
    </source>
</evidence>
<dbReference type="PANTHER" id="PTHR11142:SF0">
    <property type="entry name" value="TRNA PSEUDOURIDINE SYNTHASE-LIKE 1"/>
    <property type="match status" value="1"/>
</dbReference>
<sequence length="245" mass="28825">MKKILAEVAYDGSLYHGFQIQPQKPTIQGEIEKALKKISKTKIKIHSSGRTDKGVHARGQIISFYIDINIAPQNLKIAINSLLKSDIRIIKLQYIEDRFQPRFNAKKRKYSYYILNNKNYYPWEEYQAYHVKKKLNINRLNEMALMLIGKHDFTTFSCIRDQTNSKLKEIYFARFKKKNKFIVFEIIGSSFLWKMVRSIVGTILDIEIKEESICTFSKILNSKNRKFARTTAPAKALFLDKVYYE</sequence>
<dbReference type="InterPro" id="IPR020094">
    <property type="entry name" value="TruA/RsuA/RluB/E/F_N"/>
</dbReference>
<dbReference type="GO" id="GO:0160147">
    <property type="term" value="F:tRNA pseudouridine(38-40) synthase activity"/>
    <property type="evidence" value="ECO:0007669"/>
    <property type="project" value="UniProtKB-EC"/>
</dbReference>
<dbReference type="EMBL" id="CP025785">
    <property type="protein sequence ID" value="AWG42418.1"/>
    <property type="molecule type" value="Genomic_DNA"/>
</dbReference>
<comment type="caution">
    <text evidence="4">Lacks conserved residue(s) required for the propagation of feature annotation.</text>
</comment>
<dbReference type="PANTHER" id="PTHR11142">
    <property type="entry name" value="PSEUDOURIDYLATE SYNTHASE"/>
    <property type="match status" value="1"/>
</dbReference>
<evidence type="ECO:0000313" key="10">
    <source>
        <dbReference type="Proteomes" id="UP000244655"/>
    </source>
</evidence>
<dbReference type="InterPro" id="IPR001406">
    <property type="entry name" value="PsdUridine_synth_TruA"/>
</dbReference>
<dbReference type="OrthoDB" id="9811823at2"/>
<feature type="domain" description="Pseudouridine synthase I TruA alpha/beta" evidence="8">
    <location>
        <begin position="8"/>
        <end position="103"/>
    </location>
</feature>
<proteinExistence type="inferred from homology"/>
<feature type="binding site" evidence="4 6">
    <location>
        <position position="110"/>
    </location>
    <ligand>
        <name>substrate</name>
    </ligand>
</feature>
<dbReference type="Proteomes" id="UP000244655">
    <property type="component" value="Chromosome"/>
</dbReference>
<reference evidence="9 10" key="1">
    <citation type="submission" date="2018-01" db="EMBL/GenBank/DDBJ databases">
        <title>Genome sequence of Borrelia tachyglossi.</title>
        <authorList>
            <person name="Gofton A.W."/>
        </authorList>
    </citation>
    <scope>NUCLEOTIDE SEQUENCE [LARGE SCALE GENOMIC DNA]</scope>
    <source>
        <strain evidence="9 10">Bc-F10-1268</strain>
    </source>
</reference>
<dbReference type="Gene3D" id="3.30.70.660">
    <property type="entry name" value="Pseudouridine synthase I, catalytic domain, C-terminal subdomain"/>
    <property type="match status" value="1"/>
</dbReference>
<dbReference type="InterPro" id="IPR020097">
    <property type="entry name" value="PsdUridine_synth_TruA_a/b_dom"/>
</dbReference>
<dbReference type="FunFam" id="3.30.70.580:FF:000001">
    <property type="entry name" value="tRNA pseudouridine synthase A"/>
    <property type="match status" value="1"/>
</dbReference>
<organism evidence="9 10">
    <name type="scientific">Candidatus Borreliella tachyglossi</name>
    <dbReference type="NCBI Taxonomy" id="1964448"/>
    <lineage>
        <taxon>Bacteria</taxon>
        <taxon>Pseudomonadati</taxon>
        <taxon>Spirochaetota</taxon>
        <taxon>Spirochaetia</taxon>
        <taxon>Spirochaetales</taxon>
        <taxon>Borreliaceae</taxon>
        <taxon>Borreliella</taxon>
    </lineage>
</organism>
<comment type="function">
    <text evidence="4">Formation of pseudouridine at positions 38, 39 and 40 in the anticodon stem and loop of transfer RNAs.</text>
</comment>
<dbReference type="Pfam" id="PF01416">
    <property type="entry name" value="PseudoU_synth_1"/>
    <property type="match status" value="2"/>
</dbReference>
<dbReference type="CDD" id="cd02570">
    <property type="entry name" value="PseudoU_synth_EcTruA"/>
    <property type="match status" value="1"/>
</dbReference>
<dbReference type="RefSeq" id="WP_108728815.1">
    <property type="nucleotide sequence ID" value="NZ_CP025785.1"/>
</dbReference>
<dbReference type="HAMAP" id="MF_00171">
    <property type="entry name" value="TruA"/>
    <property type="match status" value="1"/>
</dbReference>
<evidence type="ECO:0000256" key="5">
    <source>
        <dbReference type="PIRSR" id="PIRSR001430-1"/>
    </source>
</evidence>
<evidence type="ECO:0000313" key="9">
    <source>
        <dbReference type="EMBL" id="AWG42418.1"/>
    </source>
</evidence>
<evidence type="ECO:0000256" key="6">
    <source>
        <dbReference type="PIRSR" id="PIRSR001430-2"/>
    </source>
</evidence>
<dbReference type="AlphaFoldDB" id="A0A2S1LVW3"/>
<dbReference type="InterPro" id="IPR020103">
    <property type="entry name" value="PsdUridine_synth_cat_dom_sf"/>
</dbReference>
<keyword evidence="2 4" id="KW-0819">tRNA processing</keyword>
<gene>
    <name evidence="4" type="primary">truA</name>
    <name evidence="9" type="ORF">CR532_00055</name>
</gene>
<evidence type="ECO:0000256" key="7">
    <source>
        <dbReference type="RuleBase" id="RU003792"/>
    </source>
</evidence>
<feature type="active site" description="Nucleophile" evidence="4 5">
    <location>
        <position position="52"/>
    </location>
</feature>
<dbReference type="GO" id="GO:0003723">
    <property type="term" value="F:RNA binding"/>
    <property type="evidence" value="ECO:0007669"/>
    <property type="project" value="InterPro"/>
</dbReference>
<dbReference type="InterPro" id="IPR020095">
    <property type="entry name" value="PsdUridine_synth_TruA_C"/>
</dbReference>
<dbReference type="PIRSF" id="PIRSF001430">
    <property type="entry name" value="tRNA_psdUrid_synth"/>
    <property type="match status" value="1"/>
</dbReference>
<accession>A0A2S1LVW3</accession>
<name>A0A2S1LVW3_9SPIR</name>
<evidence type="ECO:0000259" key="8">
    <source>
        <dbReference type="Pfam" id="PF01416"/>
    </source>
</evidence>
<evidence type="ECO:0000256" key="4">
    <source>
        <dbReference type="HAMAP-Rule" id="MF_00171"/>
    </source>
</evidence>
<feature type="domain" description="Pseudouridine synthase I TruA alpha/beta" evidence="8">
    <location>
        <begin position="144"/>
        <end position="245"/>
    </location>
</feature>
<protein>
    <recommendedName>
        <fullName evidence="4">tRNA pseudouridine synthase A</fullName>
        <ecNumber evidence="4">5.4.99.12</ecNumber>
    </recommendedName>
    <alternativeName>
        <fullName evidence="4">tRNA pseudouridine(38-40) synthase</fullName>
    </alternativeName>
    <alternativeName>
        <fullName evidence="4">tRNA pseudouridylate synthase I</fullName>
    </alternativeName>
    <alternativeName>
        <fullName evidence="4">tRNA-uridine isomerase I</fullName>
    </alternativeName>
</protein>
<comment type="similarity">
    <text evidence="1 4 7">Belongs to the tRNA pseudouridine synthase TruA family.</text>
</comment>
<keyword evidence="3 4" id="KW-0413">Isomerase</keyword>
<evidence type="ECO:0000256" key="1">
    <source>
        <dbReference type="ARBA" id="ARBA00009375"/>
    </source>
</evidence>
<dbReference type="NCBIfam" id="TIGR00071">
    <property type="entry name" value="hisT_truA"/>
    <property type="match status" value="1"/>
</dbReference>
<keyword evidence="10" id="KW-1185">Reference proteome</keyword>
<comment type="subunit">
    <text evidence="4">Homodimer.</text>
</comment>
<dbReference type="GO" id="GO:0031119">
    <property type="term" value="P:tRNA pseudouridine synthesis"/>
    <property type="evidence" value="ECO:0007669"/>
    <property type="project" value="UniProtKB-UniRule"/>
</dbReference>
<dbReference type="SUPFAM" id="SSF55120">
    <property type="entry name" value="Pseudouridine synthase"/>
    <property type="match status" value="1"/>
</dbReference>